<proteinExistence type="predicted"/>
<feature type="compositionally biased region" description="Basic and acidic residues" evidence="1">
    <location>
        <begin position="151"/>
        <end position="160"/>
    </location>
</feature>
<feature type="region of interest" description="Disordered" evidence="1">
    <location>
        <begin position="151"/>
        <end position="187"/>
    </location>
</feature>
<organism evidence="2 3">
    <name type="scientific">Tannerella sp. oral taxon BU063 isolate Cell 2</name>
    <dbReference type="NCBI Taxonomy" id="1411148"/>
    <lineage>
        <taxon>Bacteria</taxon>
        <taxon>Pseudomonadati</taxon>
        <taxon>Bacteroidota</taxon>
        <taxon>Bacteroidia</taxon>
        <taxon>Bacteroidales</taxon>
        <taxon>Tannerellaceae</taxon>
        <taxon>Tannerella</taxon>
    </lineage>
</organism>
<evidence type="ECO:0000256" key="1">
    <source>
        <dbReference type="SAM" id="MobiDB-lite"/>
    </source>
</evidence>
<accession>W2C563</accession>
<name>W2C563_9BACT</name>
<evidence type="ECO:0000313" key="2">
    <source>
        <dbReference type="EMBL" id="ETK02369.1"/>
    </source>
</evidence>
<comment type="caution">
    <text evidence="2">The sequence shown here is derived from an EMBL/GenBank/DDBJ whole genome shotgun (WGS) entry which is preliminary data.</text>
</comment>
<reference evidence="2 3" key="1">
    <citation type="submission" date="2013-11" db="EMBL/GenBank/DDBJ databases">
        <title>Single cell genomics of uncultured Tannerella BU063 (oral taxon 286).</title>
        <authorList>
            <person name="Beall C.J."/>
            <person name="Campbell A.G."/>
            <person name="Griffen A.L."/>
            <person name="Podar M."/>
            <person name="Leys E.J."/>
        </authorList>
    </citation>
    <scope>NUCLEOTIDE SEQUENCE [LARGE SCALE GENOMIC DNA]</scope>
    <source>
        <strain evidence="2">Cell 2</strain>
    </source>
</reference>
<feature type="compositionally biased region" description="Basic and acidic residues" evidence="1">
    <location>
        <begin position="168"/>
        <end position="187"/>
    </location>
</feature>
<dbReference type="Proteomes" id="UP000018837">
    <property type="component" value="Unassembled WGS sequence"/>
</dbReference>
<dbReference type="EMBL" id="AYUF01000365">
    <property type="protein sequence ID" value="ETK02369.1"/>
    <property type="molecule type" value="Genomic_DNA"/>
</dbReference>
<dbReference type="AlphaFoldDB" id="W2C563"/>
<evidence type="ECO:0000313" key="3">
    <source>
        <dbReference type="Proteomes" id="UP000018837"/>
    </source>
</evidence>
<sequence length="266" mass="31692">MQYAPTSCRQEMLYLINSQEGRIETKMQEQKNHPLGCRGVLHTPHTDRVRTETKMQERRKQSIDSGAEWHNLHMNHVRIETKKQDRIFCPLRGHAVGRMQYAPTSYRQETLFPINSQEERTKTKMQERRNQSIDSGAEWHIPHMDRVRIETKKQEQKNHPSDSGTEWHNPHTDRVRTETKMQERRNQSIDSGVEWHTLFMRQGKRDAVWRDTFLEQRARVAVWRDRRLEEKSSHARLQPRVSGKNSKPYKSYLVALSEQLRDIFAG</sequence>
<protein>
    <submittedName>
        <fullName evidence="2">Uncharacterized protein</fullName>
    </submittedName>
</protein>
<gene>
    <name evidence="2" type="ORF">N425_04660</name>
</gene>